<evidence type="ECO:0000313" key="1">
    <source>
        <dbReference type="EMBL" id="AHB70781.1"/>
    </source>
</evidence>
<dbReference type="PATRIC" id="fig|1401659.3.peg.2395"/>
<name>V5TZT0_9ENTR</name>
<dbReference type="Proteomes" id="UP000018545">
    <property type="component" value="Chromosome"/>
</dbReference>
<reference evidence="1 2" key="1">
    <citation type="journal article" date="2014" name="Genome Announc.">
        <title>Complete Genome Sequence of Cronobacter sakazakii Strain CMCC 45402.</title>
        <authorList>
            <person name="Zhao Z."/>
            <person name="Wang L."/>
            <person name="Wang B."/>
            <person name="Liang H."/>
            <person name="Ye Q."/>
            <person name="Zeng M."/>
        </authorList>
    </citation>
    <scope>NUCLEOTIDE SEQUENCE [LARGE SCALE GENOMIC DNA]</scope>
    <source>
        <strain evidence="2">45402</strain>
    </source>
</reference>
<gene>
    <name evidence="1" type="ORF">P262_03394</name>
</gene>
<proteinExistence type="predicted"/>
<evidence type="ECO:0000313" key="2">
    <source>
        <dbReference type="Proteomes" id="UP000018545"/>
    </source>
</evidence>
<protein>
    <submittedName>
        <fullName evidence="1">Uncharacterized protein</fullName>
    </submittedName>
</protein>
<sequence length="42" mass="4917">MTLLRITASIVSASKLLVQDLIKRQMLRMLFEFSLPARIIIW</sequence>
<accession>V5TZT0</accession>
<dbReference type="HOGENOM" id="CLU_3250266_0_0_6"/>
<dbReference type="EMBL" id="CP006731">
    <property type="protein sequence ID" value="AHB70781.1"/>
    <property type="molecule type" value="Genomic_DNA"/>
</dbReference>
<dbReference type="KEGG" id="csi:P262_03394"/>
<dbReference type="AlphaFoldDB" id="V5TZT0"/>
<organism evidence="1 2">
    <name type="scientific">Cronobacter malonaticus</name>
    <dbReference type="NCBI Taxonomy" id="413503"/>
    <lineage>
        <taxon>Bacteria</taxon>
        <taxon>Pseudomonadati</taxon>
        <taxon>Pseudomonadota</taxon>
        <taxon>Gammaproteobacteria</taxon>
        <taxon>Enterobacterales</taxon>
        <taxon>Enterobacteriaceae</taxon>
        <taxon>Cronobacter</taxon>
    </lineage>
</organism>